<keyword evidence="3" id="KW-1185">Reference proteome</keyword>
<name>A0A5C7EJ89_9PROT</name>
<feature type="transmembrane region" description="Helical" evidence="1">
    <location>
        <begin position="48"/>
        <end position="71"/>
    </location>
</feature>
<dbReference type="InParanoid" id="A0A5C7EJ89"/>
<dbReference type="EMBL" id="VPFL01000007">
    <property type="protein sequence ID" value="TXF12208.1"/>
    <property type="molecule type" value="Genomic_DNA"/>
</dbReference>
<feature type="transmembrane region" description="Helical" evidence="1">
    <location>
        <begin position="7"/>
        <end position="28"/>
    </location>
</feature>
<protein>
    <submittedName>
        <fullName evidence="2">Uncharacterized protein</fullName>
    </submittedName>
</protein>
<dbReference type="AlphaFoldDB" id="A0A5C7EJ89"/>
<organism evidence="2 3">
    <name type="scientific">Pelomicrobium methylotrophicum</name>
    <dbReference type="NCBI Taxonomy" id="2602750"/>
    <lineage>
        <taxon>Bacteria</taxon>
        <taxon>Pseudomonadati</taxon>
        <taxon>Pseudomonadota</taxon>
        <taxon>Hydrogenophilia</taxon>
        <taxon>Hydrogenophilia incertae sedis</taxon>
        <taxon>Pelomicrobium</taxon>
    </lineage>
</organism>
<proteinExistence type="predicted"/>
<evidence type="ECO:0000313" key="3">
    <source>
        <dbReference type="Proteomes" id="UP000321201"/>
    </source>
</evidence>
<keyword evidence="1" id="KW-0472">Membrane</keyword>
<keyword evidence="1" id="KW-1133">Transmembrane helix</keyword>
<sequence>MANDKKPVLQLVLTGAGSMLLYLLLFLFEDEIMRAYTRTDGLYWLLPVATAFVFSLVHGAFTGYFWEVLGVRGKKPNGRKR</sequence>
<reference evidence="2 3" key="1">
    <citation type="submission" date="2019-08" db="EMBL/GenBank/DDBJ databases">
        <title>Pelomicrobium methylotrophicum gen. nov., sp. nov. a moderately thermophilic, facultatively anaerobic, lithoautotrophic and methylotrophic bacterium isolated from a terrestrial mud volcano.</title>
        <authorList>
            <person name="Slobodkina G.B."/>
            <person name="Merkel A.Y."/>
            <person name="Slobodkin A.I."/>
        </authorList>
    </citation>
    <scope>NUCLEOTIDE SEQUENCE [LARGE SCALE GENOMIC DNA]</scope>
    <source>
        <strain evidence="2 3">SM250</strain>
    </source>
</reference>
<keyword evidence="1" id="KW-0812">Transmembrane</keyword>
<evidence type="ECO:0000313" key="2">
    <source>
        <dbReference type="EMBL" id="TXF12208.1"/>
    </source>
</evidence>
<dbReference type="RefSeq" id="WP_147799406.1">
    <property type="nucleotide sequence ID" value="NZ_VPFL01000007.1"/>
</dbReference>
<comment type="caution">
    <text evidence="2">The sequence shown here is derived from an EMBL/GenBank/DDBJ whole genome shotgun (WGS) entry which is preliminary data.</text>
</comment>
<accession>A0A5C7EJ89</accession>
<evidence type="ECO:0000256" key="1">
    <source>
        <dbReference type="SAM" id="Phobius"/>
    </source>
</evidence>
<gene>
    <name evidence="2" type="ORF">FR698_06630</name>
</gene>
<dbReference type="OrthoDB" id="5432483at2"/>
<dbReference type="Proteomes" id="UP000321201">
    <property type="component" value="Unassembled WGS sequence"/>
</dbReference>